<protein>
    <submittedName>
        <fullName evidence="1">Uncharacterized protein</fullName>
    </submittedName>
</protein>
<evidence type="ECO:0000313" key="1">
    <source>
        <dbReference type="EMBL" id="KKY20306.1"/>
    </source>
</evidence>
<dbReference type="EMBL" id="LCWF01000098">
    <property type="protein sequence ID" value="KKY20306.1"/>
    <property type="molecule type" value="Genomic_DNA"/>
</dbReference>
<name>A0A0G2EDH3_PHACM</name>
<comment type="caution">
    <text evidence="1">The sequence shown here is derived from an EMBL/GenBank/DDBJ whole genome shotgun (WGS) entry which is preliminary data.</text>
</comment>
<dbReference type="Proteomes" id="UP000053317">
    <property type="component" value="Unassembled WGS sequence"/>
</dbReference>
<accession>A0A0G2EDH3</accession>
<proteinExistence type="predicted"/>
<reference evidence="1 2" key="1">
    <citation type="submission" date="2015-05" db="EMBL/GenBank/DDBJ databases">
        <title>Distinctive expansion of gene families associated with plant cell wall degradation and secondary metabolism in the genomes of grapevine trunk pathogens.</title>
        <authorList>
            <person name="Lawrence D.P."/>
            <person name="Travadon R."/>
            <person name="Rolshausen P.E."/>
            <person name="Baumgartner K."/>
        </authorList>
    </citation>
    <scope>NUCLEOTIDE SEQUENCE [LARGE SCALE GENOMIC DNA]</scope>
    <source>
        <strain evidence="1">UCRPC4</strain>
    </source>
</reference>
<dbReference type="OrthoDB" id="9975758at2759"/>
<gene>
    <name evidence="1" type="ORF">UCRPC4_g04196</name>
</gene>
<dbReference type="Gene3D" id="2.40.128.20">
    <property type="match status" value="1"/>
</dbReference>
<dbReference type="AlphaFoldDB" id="A0A0G2EDH3"/>
<dbReference type="InterPro" id="IPR012674">
    <property type="entry name" value="Calycin"/>
</dbReference>
<organism evidence="1 2">
    <name type="scientific">Phaeomoniella chlamydospora</name>
    <name type="common">Phaeoacremonium chlamydosporum</name>
    <dbReference type="NCBI Taxonomy" id="158046"/>
    <lineage>
        <taxon>Eukaryota</taxon>
        <taxon>Fungi</taxon>
        <taxon>Dikarya</taxon>
        <taxon>Ascomycota</taxon>
        <taxon>Pezizomycotina</taxon>
        <taxon>Eurotiomycetes</taxon>
        <taxon>Chaetothyriomycetidae</taxon>
        <taxon>Phaeomoniellales</taxon>
        <taxon>Phaeomoniellaceae</taxon>
        <taxon>Phaeomoniella</taxon>
    </lineage>
</organism>
<sequence length="177" mass="19662">MNYVMGKAADFNPPSKAWLEGTWHVTHSTLPMWKNKRNVCITYKAIEGSEQIDDLVSYQPLGSDKNKEVHGVDTPSPAVPAAYDWRGKGWLKIASSHWEVLGYGSHAGQDWAVTYFAKTLFTPAGIDIYSRAKEGLSDELVKEIKEGLTKVEDPGFGKLASEIFEIQNDSKSKPDEA</sequence>
<keyword evidence="2" id="KW-1185">Reference proteome</keyword>
<evidence type="ECO:0000313" key="2">
    <source>
        <dbReference type="Proteomes" id="UP000053317"/>
    </source>
</evidence>
<reference evidence="1 2" key="2">
    <citation type="submission" date="2015-05" db="EMBL/GenBank/DDBJ databases">
        <authorList>
            <person name="Morales-Cruz A."/>
            <person name="Amrine K.C."/>
            <person name="Cantu D."/>
        </authorList>
    </citation>
    <scope>NUCLEOTIDE SEQUENCE [LARGE SCALE GENOMIC DNA]</scope>
    <source>
        <strain evidence="1">UCRPC4</strain>
    </source>
</reference>